<dbReference type="InterPro" id="IPR016747">
    <property type="entry name" value="Phosphotransbutyrylase"/>
</dbReference>
<dbReference type="PANTHER" id="PTHR28008:SF1">
    <property type="entry name" value="DOMAIN PROTEIN, PUTATIVE (AFU_ORTHOLOGUE AFUA_3G10980)-RELATED"/>
    <property type="match status" value="1"/>
</dbReference>
<evidence type="ECO:0000256" key="1">
    <source>
        <dbReference type="SAM" id="Phobius"/>
    </source>
</evidence>
<keyword evidence="4" id="KW-1185">Reference proteome</keyword>
<dbReference type="Proteomes" id="UP000029278">
    <property type="component" value="Unassembled WGS sequence"/>
</dbReference>
<accession>A0A090Z900</accession>
<keyword evidence="1" id="KW-0812">Transmembrane</keyword>
<dbReference type="InterPro" id="IPR006976">
    <property type="entry name" value="VanZ-like"/>
</dbReference>
<dbReference type="HOGENOM" id="CLU_096028_1_0_9"/>
<keyword evidence="1" id="KW-1133">Transmembrane helix</keyword>
<evidence type="ECO:0000313" key="3">
    <source>
        <dbReference type="EMBL" id="KFN07754.1"/>
    </source>
</evidence>
<organism evidence="3 4">
    <name type="scientific">Paenibacillus macerans</name>
    <name type="common">Bacillus macerans</name>
    <dbReference type="NCBI Taxonomy" id="44252"/>
    <lineage>
        <taxon>Bacteria</taxon>
        <taxon>Bacillati</taxon>
        <taxon>Bacillota</taxon>
        <taxon>Bacilli</taxon>
        <taxon>Bacillales</taxon>
        <taxon>Paenibacillaceae</taxon>
        <taxon>Paenibacillus</taxon>
    </lineage>
</organism>
<sequence length="164" mass="18527">MKFRTFSRWIPAIIVMLIIFLFSAQPYEQQTLKPEIEKNVSKSVIAEFFDGITFSYGGHEVSLQSLGGAGIVEFFIRKAAHFSIYGLLGFLLVYALNSSRNGRSFFGAVLISFLYACSDELHQMLTPDRTPLFQDVLLDTAGAACGALLLLLLRSWRQRRKLKH</sequence>
<keyword evidence="1" id="KW-0472">Membrane</keyword>
<dbReference type="NCBIfam" id="NF037970">
    <property type="entry name" value="vanZ_1"/>
    <property type="match status" value="1"/>
</dbReference>
<proteinExistence type="predicted"/>
<dbReference type="PIRSF" id="PIRSF019083">
    <property type="entry name" value="UCP019083_VanZ"/>
    <property type="match status" value="1"/>
</dbReference>
<dbReference type="PATRIC" id="fig|44252.3.peg.3678"/>
<comment type="caution">
    <text evidence="3">The sequence shown here is derived from an EMBL/GenBank/DDBJ whole genome shotgun (WGS) entry which is preliminary data.</text>
</comment>
<dbReference type="STRING" id="44252.DJ90_3859"/>
<dbReference type="RefSeq" id="WP_036619361.1">
    <property type="nucleotide sequence ID" value="NZ_BGML01000014.1"/>
</dbReference>
<feature type="domain" description="VanZ-like" evidence="2">
    <location>
        <begin position="9"/>
        <end position="153"/>
    </location>
</feature>
<feature type="transmembrane region" description="Helical" evidence="1">
    <location>
        <begin position="79"/>
        <end position="97"/>
    </location>
</feature>
<evidence type="ECO:0000259" key="2">
    <source>
        <dbReference type="Pfam" id="PF04892"/>
    </source>
</evidence>
<name>A0A090Z900_PAEMA</name>
<dbReference type="PANTHER" id="PTHR28008">
    <property type="entry name" value="DOMAIN PROTEIN, PUTATIVE (AFU_ORTHOLOGUE AFUA_3G10980)-RELATED"/>
    <property type="match status" value="1"/>
</dbReference>
<dbReference type="EMBL" id="JMQA01000031">
    <property type="protein sequence ID" value="KFN07754.1"/>
    <property type="molecule type" value="Genomic_DNA"/>
</dbReference>
<reference evidence="3 4" key="1">
    <citation type="submission" date="2014-04" db="EMBL/GenBank/DDBJ databases">
        <authorList>
            <person name="Bishop-Lilly K.A."/>
            <person name="Broomall S.M."/>
            <person name="Chain P.S."/>
            <person name="Chertkov O."/>
            <person name="Coyne S.R."/>
            <person name="Daligault H.E."/>
            <person name="Davenport K.W."/>
            <person name="Erkkila T."/>
            <person name="Frey K.G."/>
            <person name="Gibbons H.S."/>
            <person name="Gu W."/>
            <person name="Jaissle J."/>
            <person name="Johnson S.L."/>
            <person name="Koroleva G.I."/>
            <person name="Ladner J.T."/>
            <person name="Lo C.-C."/>
            <person name="Minogue T.D."/>
            <person name="Munk C."/>
            <person name="Palacios G.F."/>
            <person name="Redden C.L."/>
            <person name="Rosenzweig C.N."/>
            <person name="Scholz M.B."/>
            <person name="Teshima H."/>
            <person name="Xu Y."/>
        </authorList>
    </citation>
    <scope>NUCLEOTIDE SEQUENCE [LARGE SCALE GENOMIC DNA]</scope>
    <source>
        <strain evidence="3 4">8244</strain>
    </source>
</reference>
<dbReference type="AlphaFoldDB" id="A0A090Z900"/>
<dbReference type="GeneID" id="77011159"/>
<evidence type="ECO:0000313" key="4">
    <source>
        <dbReference type="Proteomes" id="UP000029278"/>
    </source>
</evidence>
<feature type="transmembrane region" description="Helical" evidence="1">
    <location>
        <begin position="104"/>
        <end position="124"/>
    </location>
</feature>
<feature type="transmembrane region" description="Helical" evidence="1">
    <location>
        <begin position="136"/>
        <end position="153"/>
    </location>
</feature>
<gene>
    <name evidence="3" type="ORF">DJ90_3859</name>
</gene>
<protein>
    <submittedName>
        <fullName evidence="3">VanZ like family protein</fullName>
    </submittedName>
</protein>
<dbReference type="Pfam" id="PF04892">
    <property type="entry name" value="VanZ"/>
    <property type="match status" value="1"/>
</dbReference>